<dbReference type="SUPFAM" id="SSF56112">
    <property type="entry name" value="Protein kinase-like (PK-like)"/>
    <property type="match status" value="1"/>
</dbReference>
<keyword evidence="3" id="KW-0808">Transferase</keyword>
<feature type="compositionally biased region" description="Basic and acidic residues" evidence="9">
    <location>
        <begin position="413"/>
        <end position="440"/>
    </location>
</feature>
<dbReference type="Pfam" id="PF00069">
    <property type="entry name" value="Pkinase"/>
    <property type="match status" value="1"/>
</dbReference>
<reference evidence="11" key="2">
    <citation type="journal article" date="2021" name="Microbiome">
        <title>Successional dynamics and alternative stable states in a saline activated sludge microbial community over 9 years.</title>
        <authorList>
            <person name="Wang Y."/>
            <person name="Ye J."/>
            <person name="Ju F."/>
            <person name="Liu L."/>
            <person name="Boyd J.A."/>
            <person name="Deng Y."/>
            <person name="Parks D.H."/>
            <person name="Jiang X."/>
            <person name="Yin X."/>
            <person name="Woodcroft B.J."/>
            <person name="Tyson G.W."/>
            <person name="Hugenholtz P."/>
            <person name="Polz M.F."/>
            <person name="Zhang T."/>
        </authorList>
    </citation>
    <scope>NUCLEOTIDE SEQUENCE</scope>
    <source>
        <strain evidence="11">HKST-UBA02</strain>
    </source>
</reference>
<feature type="compositionally biased region" description="Basic and acidic residues" evidence="9">
    <location>
        <begin position="1"/>
        <end position="18"/>
    </location>
</feature>
<comment type="catalytic activity">
    <reaction evidence="7">
        <text>L-threonyl-[protein] + ATP = O-phospho-L-threonyl-[protein] + ADP + H(+)</text>
        <dbReference type="Rhea" id="RHEA:46608"/>
        <dbReference type="Rhea" id="RHEA-COMP:11060"/>
        <dbReference type="Rhea" id="RHEA-COMP:11605"/>
        <dbReference type="ChEBI" id="CHEBI:15378"/>
        <dbReference type="ChEBI" id="CHEBI:30013"/>
        <dbReference type="ChEBI" id="CHEBI:30616"/>
        <dbReference type="ChEBI" id="CHEBI:61977"/>
        <dbReference type="ChEBI" id="CHEBI:456216"/>
        <dbReference type="EC" id="2.7.11.1"/>
    </reaction>
</comment>
<dbReference type="GO" id="GO:0005524">
    <property type="term" value="F:ATP binding"/>
    <property type="evidence" value="ECO:0007669"/>
    <property type="project" value="UniProtKB-KW"/>
</dbReference>
<evidence type="ECO:0000313" key="12">
    <source>
        <dbReference type="Proteomes" id="UP000739538"/>
    </source>
</evidence>
<evidence type="ECO:0000256" key="7">
    <source>
        <dbReference type="ARBA" id="ARBA00047899"/>
    </source>
</evidence>
<comment type="caution">
    <text evidence="11">The sequence shown here is derived from an EMBL/GenBank/DDBJ whole genome shotgun (WGS) entry which is preliminary data.</text>
</comment>
<evidence type="ECO:0000256" key="9">
    <source>
        <dbReference type="SAM" id="MobiDB-lite"/>
    </source>
</evidence>
<feature type="domain" description="Protein kinase" evidence="10">
    <location>
        <begin position="1"/>
        <end position="255"/>
    </location>
</feature>
<evidence type="ECO:0000256" key="3">
    <source>
        <dbReference type="ARBA" id="ARBA00022679"/>
    </source>
</evidence>
<gene>
    <name evidence="11" type="ORF">KDA27_14320</name>
</gene>
<dbReference type="Gene3D" id="1.10.510.10">
    <property type="entry name" value="Transferase(Phosphotransferase) domain 1"/>
    <property type="match status" value="1"/>
</dbReference>
<protein>
    <recommendedName>
        <fullName evidence="1">non-specific serine/threonine protein kinase</fullName>
        <ecNumber evidence="1">2.7.11.1</ecNumber>
    </recommendedName>
</protein>
<evidence type="ECO:0000256" key="4">
    <source>
        <dbReference type="ARBA" id="ARBA00022741"/>
    </source>
</evidence>
<name>A0A956NEF0_UNCEI</name>
<accession>A0A956NEF0</accession>
<feature type="region of interest" description="Disordered" evidence="9">
    <location>
        <begin position="1"/>
        <end position="26"/>
    </location>
</feature>
<dbReference type="SMART" id="SM00220">
    <property type="entry name" value="S_TKc"/>
    <property type="match status" value="1"/>
</dbReference>
<keyword evidence="2" id="KW-0723">Serine/threonine-protein kinase</keyword>
<dbReference type="PROSITE" id="PS50011">
    <property type="entry name" value="PROTEIN_KINASE_DOM"/>
    <property type="match status" value="1"/>
</dbReference>
<dbReference type="AlphaFoldDB" id="A0A956NEF0"/>
<evidence type="ECO:0000256" key="5">
    <source>
        <dbReference type="ARBA" id="ARBA00022777"/>
    </source>
</evidence>
<evidence type="ECO:0000256" key="1">
    <source>
        <dbReference type="ARBA" id="ARBA00012513"/>
    </source>
</evidence>
<sequence length="903" mass="100100">MSDDRLPGELDESERGDQRSVTASTATRAYGLDRQPIYVKMASTEAEAKELRAEYILARRLAGSTWQDPVAYRRYRTTEFMMTALANARSLAEGPRPKLYELPGIIFPILEALRRVHALGYTYVDLKPEHVFVDNSLTPPRVTLIDLGGCVPTGSEARMYTAGYSAPEAIGGGVVDERSDLYSFGAILSFLLTGEDQFQGETIREVLAQQFLGDPSIPSEGPVVLGDLLRDLLSSTPRHRPDGTREVERRLHQLWPRDRLDWKEAQPVSLPTLARAREDGLFRDWLDRVDEEQIDVDQVEAARTDAERGDPERGDPQRIDAEWVDADGASTRTAPRQWTFTASGERGIGLHRCLSVWLAEAEARGWVPNRLEPADSGDCTGNESFHLTRYDRVSGDRLVISLVTATPNEDGGDAPRGDSRAFDRRNEGGRAEAGRTTDARHAKVRNAGARLDSRIEVGLLSNTDLARLASVQLESTRLGARLARLSLGNPGLLAALLPQVGPVCDFLNTGPIQDRSYEDAGASQRYVDWCRDALGTLSPEARDALVEDAAANFLRYVPDAFLDQDEADADSDLDLNVQIGPIPPQSMFVRLESAVSERLWAEAVLRAAPECAAARTRHLVKRSRFEVGEHGPGPVELLPIEPHSVEPGRSRLDRTGVDAYRLATLAALLRDDELLTEMIPLAVHRLLDEVRWRDAGLAFSIGMNASEAPLRILEHLDLPRLTIVLAGHCTGSALSAATLEALRDHARGRDLATREAAALLAGLGRKEQDRNLSIADLSGPRPTTPEVEQGWLLYRIHHWLHLWHTLHRFDIGADPLYQAIAEPLSHGAIGDDLHELGFGDDPRLPSPMRRELLFILTRQALMCEDFGRVEEYTSLIRTCSADSLDPLWEPAFHQHRALLAYER</sequence>
<dbReference type="PANTHER" id="PTHR24363:SF0">
    <property type="entry name" value="SERINE_THREONINE KINASE LIKE DOMAIN CONTAINING 1"/>
    <property type="match status" value="1"/>
</dbReference>
<proteinExistence type="predicted"/>
<dbReference type="InterPro" id="IPR000719">
    <property type="entry name" value="Prot_kinase_dom"/>
</dbReference>
<evidence type="ECO:0000313" key="11">
    <source>
        <dbReference type="EMBL" id="MCA9756976.1"/>
    </source>
</evidence>
<organism evidence="11 12">
    <name type="scientific">Eiseniibacteriota bacterium</name>
    <dbReference type="NCBI Taxonomy" id="2212470"/>
    <lineage>
        <taxon>Bacteria</taxon>
        <taxon>Candidatus Eiseniibacteriota</taxon>
    </lineage>
</organism>
<feature type="region of interest" description="Disordered" evidence="9">
    <location>
        <begin position="405"/>
        <end position="440"/>
    </location>
</feature>
<keyword evidence="6" id="KW-0067">ATP-binding</keyword>
<evidence type="ECO:0000256" key="2">
    <source>
        <dbReference type="ARBA" id="ARBA00022527"/>
    </source>
</evidence>
<keyword evidence="4" id="KW-0547">Nucleotide-binding</keyword>
<evidence type="ECO:0000256" key="6">
    <source>
        <dbReference type="ARBA" id="ARBA00022840"/>
    </source>
</evidence>
<dbReference type="InterPro" id="IPR011009">
    <property type="entry name" value="Kinase-like_dom_sf"/>
</dbReference>
<dbReference type="EMBL" id="JAGQHS010000075">
    <property type="protein sequence ID" value="MCA9756976.1"/>
    <property type="molecule type" value="Genomic_DNA"/>
</dbReference>
<evidence type="ECO:0000259" key="10">
    <source>
        <dbReference type="PROSITE" id="PS50011"/>
    </source>
</evidence>
<feature type="non-terminal residue" evidence="11">
    <location>
        <position position="903"/>
    </location>
</feature>
<dbReference type="EC" id="2.7.11.1" evidence="1"/>
<dbReference type="GO" id="GO:0004674">
    <property type="term" value="F:protein serine/threonine kinase activity"/>
    <property type="evidence" value="ECO:0007669"/>
    <property type="project" value="UniProtKB-KW"/>
</dbReference>
<dbReference type="Proteomes" id="UP000739538">
    <property type="component" value="Unassembled WGS sequence"/>
</dbReference>
<keyword evidence="5" id="KW-0418">Kinase</keyword>
<reference evidence="11" key="1">
    <citation type="submission" date="2020-04" db="EMBL/GenBank/DDBJ databases">
        <authorList>
            <person name="Zhang T."/>
        </authorList>
    </citation>
    <scope>NUCLEOTIDE SEQUENCE</scope>
    <source>
        <strain evidence="11">HKST-UBA02</strain>
    </source>
</reference>
<dbReference type="PANTHER" id="PTHR24363">
    <property type="entry name" value="SERINE/THREONINE PROTEIN KINASE"/>
    <property type="match status" value="1"/>
</dbReference>
<evidence type="ECO:0000256" key="8">
    <source>
        <dbReference type="ARBA" id="ARBA00048679"/>
    </source>
</evidence>
<comment type="catalytic activity">
    <reaction evidence="8">
        <text>L-seryl-[protein] + ATP = O-phospho-L-seryl-[protein] + ADP + H(+)</text>
        <dbReference type="Rhea" id="RHEA:17989"/>
        <dbReference type="Rhea" id="RHEA-COMP:9863"/>
        <dbReference type="Rhea" id="RHEA-COMP:11604"/>
        <dbReference type="ChEBI" id="CHEBI:15378"/>
        <dbReference type="ChEBI" id="CHEBI:29999"/>
        <dbReference type="ChEBI" id="CHEBI:30616"/>
        <dbReference type="ChEBI" id="CHEBI:83421"/>
        <dbReference type="ChEBI" id="CHEBI:456216"/>
        <dbReference type="EC" id="2.7.11.1"/>
    </reaction>
</comment>